<keyword evidence="3" id="KW-1185">Reference proteome</keyword>
<proteinExistence type="predicted"/>
<accession>A0ABU6BSU4</accession>
<protein>
    <submittedName>
        <fullName evidence="2">Uncharacterized protein</fullName>
    </submittedName>
</protein>
<reference evidence="2 3" key="1">
    <citation type="journal article" date="2023" name="Int J Dairy Technol">
        <title>Genome based analysis of Pseudomonas paracarnis RQ057, a strain responsible for blue discoloration spoilage in processed cheese.</title>
        <authorList>
            <person name="Rodrigues Rd.S."/>
            <person name="Machado S.G."/>
            <person name="de Carvalho A.F."/>
            <person name="Nero L.A."/>
        </authorList>
    </citation>
    <scope>NUCLEOTIDE SEQUENCE [LARGE SCALE GENOMIC DNA]</scope>
    <source>
        <strain evidence="2 3">RQ057</strain>
    </source>
</reference>
<feature type="compositionally biased region" description="Basic and acidic residues" evidence="1">
    <location>
        <begin position="156"/>
        <end position="170"/>
    </location>
</feature>
<dbReference type="RefSeq" id="WP_181073634.1">
    <property type="nucleotide sequence ID" value="NZ_JAJGWQ010000003.1"/>
</dbReference>
<evidence type="ECO:0000256" key="1">
    <source>
        <dbReference type="SAM" id="MobiDB-lite"/>
    </source>
</evidence>
<organism evidence="2 3">
    <name type="scientific">Pseudomonas paracarnis</name>
    <dbReference type="NCBI Taxonomy" id="2750625"/>
    <lineage>
        <taxon>Bacteria</taxon>
        <taxon>Pseudomonadati</taxon>
        <taxon>Pseudomonadota</taxon>
        <taxon>Gammaproteobacteria</taxon>
        <taxon>Pseudomonadales</taxon>
        <taxon>Pseudomonadaceae</taxon>
        <taxon>Pseudomonas</taxon>
    </lineage>
</organism>
<feature type="compositionally biased region" description="Basic residues" evidence="1">
    <location>
        <begin position="171"/>
        <end position="187"/>
    </location>
</feature>
<gene>
    <name evidence="2" type="ORF">LLW09_07505</name>
</gene>
<name>A0ABU6BSU4_9PSED</name>
<comment type="caution">
    <text evidence="2">The sequence shown here is derived from an EMBL/GenBank/DDBJ whole genome shotgun (WGS) entry which is preliminary data.</text>
</comment>
<dbReference type="EMBL" id="JAJGWQ010000003">
    <property type="protein sequence ID" value="MEB3782400.1"/>
    <property type="molecule type" value="Genomic_DNA"/>
</dbReference>
<sequence length="187" mass="21780">MTDNKKTISSNPNIIDLQEKRKILVKRRFLKDENLAGSQPYETIRKFNLRGDVDKIKEIEKKISAYELTCKILFENEALSDKSEFDELFTLLNQIYELHIKAQGYYKDAEILRNDFVFESLEKKTSEPATFEPATFEPATSEEENVIKPVKKSVKKASEKAKTDKVDSIKPKTKKAYNKPRKFTFDE</sequence>
<dbReference type="Proteomes" id="UP001336015">
    <property type="component" value="Unassembled WGS sequence"/>
</dbReference>
<feature type="region of interest" description="Disordered" evidence="1">
    <location>
        <begin position="155"/>
        <end position="187"/>
    </location>
</feature>
<evidence type="ECO:0000313" key="3">
    <source>
        <dbReference type="Proteomes" id="UP001336015"/>
    </source>
</evidence>
<evidence type="ECO:0000313" key="2">
    <source>
        <dbReference type="EMBL" id="MEB3782400.1"/>
    </source>
</evidence>